<reference evidence="3" key="1">
    <citation type="submission" date="2021-12" db="EMBL/GenBank/DDBJ databases">
        <authorList>
            <person name="Lee J.-H."/>
            <person name="Kim S.-B."/>
        </authorList>
    </citation>
    <scope>NUCLEOTIDE SEQUENCE</scope>
    <source>
        <strain evidence="3">NR30</strain>
    </source>
</reference>
<feature type="region of interest" description="Disordered" evidence="1">
    <location>
        <begin position="43"/>
        <end position="89"/>
    </location>
</feature>
<dbReference type="AlphaFoldDB" id="A0A9Q3Z592"/>
<feature type="transmembrane region" description="Helical" evidence="2">
    <location>
        <begin position="6"/>
        <end position="24"/>
    </location>
</feature>
<sequence length="89" mass="9894">METFVAVMVLLAMVVVGVLLIHLLNNQHDERIAAFHYSRSRSAVRGLAPSAPQRHRGRGGTSSAGDRRDHRDGGRGRLRPRRRTRTAGK</sequence>
<dbReference type="Proteomes" id="UP001108029">
    <property type="component" value="Unassembled WGS sequence"/>
</dbReference>
<evidence type="ECO:0000313" key="3">
    <source>
        <dbReference type="EMBL" id="MCD9875411.1"/>
    </source>
</evidence>
<proteinExistence type="predicted"/>
<evidence type="ECO:0000256" key="2">
    <source>
        <dbReference type="SAM" id="Phobius"/>
    </source>
</evidence>
<feature type="compositionally biased region" description="Basic and acidic residues" evidence="1">
    <location>
        <begin position="65"/>
        <end position="75"/>
    </location>
</feature>
<organism evidence="3 4">
    <name type="scientific">Streptomyces guryensis</name>
    <dbReference type="NCBI Taxonomy" id="2886947"/>
    <lineage>
        <taxon>Bacteria</taxon>
        <taxon>Bacillati</taxon>
        <taxon>Actinomycetota</taxon>
        <taxon>Actinomycetes</taxon>
        <taxon>Kitasatosporales</taxon>
        <taxon>Streptomycetaceae</taxon>
        <taxon>Streptomyces</taxon>
    </lineage>
</organism>
<keyword evidence="2" id="KW-0472">Membrane</keyword>
<evidence type="ECO:0000313" key="4">
    <source>
        <dbReference type="Proteomes" id="UP001108029"/>
    </source>
</evidence>
<accession>A0A9Q3Z592</accession>
<dbReference type="RefSeq" id="WP_232649518.1">
    <property type="nucleotide sequence ID" value="NZ_JAJSBI010000007.1"/>
</dbReference>
<evidence type="ECO:0000256" key="1">
    <source>
        <dbReference type="SAM" id="MobiDB-lite"/>
    </source>
</evidence>
<keyword evidence="4" id="KW-1185">Reference proteome</keyword>
<keyword evidence="2" id="KW-1133">Transmembrane helix</keyword>
<name>A0A9Q3Z592_9ACTN</name>
<gene>
    <name evidence="3" type="ORF">LJ657_17405</name>
</gene>
<dbReference type="EMBL" id="JAJSBI010000007">
    <property type="protein sequence ID" value="MCD9875411.1"/>
    <property type="molecule type" value="Genomic_DNA"/>
</dbReference>
<protein>
    <submittedName>
        <fullName evidence="3">Uncharacterized protein</fullName>
    </submittedName>
</protein>
<comment type="caution">
    <text evidence="3">The sequence shown here is derived from an EMBL/GenBank/DDBJ whole genome shotgun (WGS) entry which is preliminary data.</text>
</comment>
<keyword evidence="2" id="KW-0812">Transmembrane</keyword>
<feature type="compositionally biased region" description="Basic residues" evidence="1">
    <location>
        <begin position="76"/>
        <end position="89"/>
    </location>
</feature>